<protein>
    <submittedName>
        <fullName evidence="1">Uncharacterized protein</fullName>
    </submittedName>
</protein>
<dbReference type="AlphaFoldDB" id="A0A2U1MWV6"/>
<dbReference type="Proteomes" id="UP000245207">
    <property type="component" value="Unassembled WGS sequence"/>
</dbReference>
<comment type="caution">
    <text evidence="1">The sequence shown here is derived from an EMBL/GenBank/DDBJ whole genome shotgun (WGS) entry which is preliminary data.</text>
</comment>
<proteinExistence type="predicted"/>
<name>A0A2U1MWV6_ARTAN</name>
<accession>A0A2U1MWV6</accession>
<organism evidence="1 2">
    <name type="scientific">Artemisia annua</name>
    <name type="common">Sweet wormwood</name>
    <dbReference type="NCBI Taxonomy" id="35608"/>
    <lineage>
        <taxon>Eukaryota</taxon>
        <taxon>Viridiplantae</taxon>
        <taxon>Streptophyta</taxon>
        <taxon>Embryophyta</taxon>
        <taxon>Tracheophyta</taxon>
        <taxon>Spermatophyta</taxon>
        <taxon>Magnoliopsida</taxon>
        <taxon>eudicotyledons</taxon>
        <taxon>Gunneridae</taxon>
        <taxon>Pentapetalae</taxon>
        <taxon>asterids</taxon>
        <taxon>campanulids</taxon>
        <taxon>Asterales</taxon>
        <taxon>Asteraceae</taxon>
        <taxon>Asteroideae</taxon>
        <taxon>Anthemideae</taxon>
        <taxon>Artemisiinae</taxon>
        <taxon>Artemisia</taxon>
    </lineage>
</organism>
<reference evidence="1 2" key="1">
    <citation type="journal article" date="2018" name="Mol. Plant">
        <title>The genome of Artemisia annua provides insight into the evolution of Asteraceae family and artemisinin biosynthesis.</title>
        <authorList>
            <person name="Shen Q."/>
            <person name="Zhang L."/>
            <person name="Liao Z."/>
            <person name="Wang S."/>
            <person name="Yan T."/>
            <person name="Shi P."/>
            <person name="Liu M."/>
            <person name="Fu X."/>
            <person name="Pan Q."/>
            <person name="Wang Y."/>
            <person name="Lv Z."/>
            <person name="Lu X."/>
            <person name="Zhang F."/>
            <person name="Jiang W."/>
            <person name="Ma Y."/>
            <person name="Chen M."/>
            <person name="Hao X."/>
            <person name="Li L."/>
            <person name="Tang Y."/>
            <person name="Lv G."/>
            <person name="Zhou Y."/>
            <person name="Sun X."/>
            <person name="Brodelius P.E."/>
            <person name="Rose J.K.C."/>
            <person name="Tang K."/>
        </authorList>
    </citation>
    <scope>NUCLEOTIDE SEQUENCE [LARGE SCALE GENOMIC DNA]</scope>
    <source>
        <strain evidence="2">cv. Huhao1</strain>
        <tissue evidence="1">Leaf</tissue>
    </source>
</reference>
<evidence type="ECO:0000313" key="2">
    <source>
        <dbReference type="Proteomes" id="UP000245207"/>
    </source>
</evidence>
<gene>
    <name evidence="1" type="ORF">CTI12_AA166780</name>
</gene>
<dbReference type="EMBL" id="PKPP01004166">
    <property type="protein sequence ID" value="PWA65742.1"/>
    <property type="molecule type" value="Genomic_DNA"/>
</dbReference>
<evidence type="ECO:0000313" key="1">
    <source>
        <dbReference type="EMBL" id="PWA65742.1"/>
    </source>
</evidence>
<keyword evidence="2" id="KW-1185">Reference proteome</keyword>
<sequence length="112" mass="12353">MYSPTVHLRLCSDSLNFSSLDLRLKVFTGSKLQSHLKCGTINMLIEILVPVKIKELGSSESVLANEPFGVKSGQDMVEVKPQDENGNSLEYEQLGVVCIVSHFGFLRNAKVV</sequence>